<sequence length="130" mass="14616">MLIQAKLPRNLWAEAINYAVWLKNRTSTKALPKKTPYKMPNSSKPNLSKIHKFGCPVLVKRKHSPKLKSVKQEICFKPENENTPGNSMFEGGNTKQEKPDKKDDLPAKPPISASTETIQPINVRQGPPTE</sequence>
<dbReference type="PANTHER" id="PTHR42648:SF11">
    <property type="entry name" value="TRANSPOSON TY4-P GAG-POL POLYPROTEIN"/>
    <property type="match status" value="1"/>
</dbReference>
<evidence type="ECO:0000256" key="7">
    <source>
        <dbReference type="ARBA" id="ARBA00022908"/>
    </source>
</evidence>
<dbReference type="RefSeq" id="XP_007312698.1">
    <property type="nucleotide sequence ID" value="XM_007312636.1"/>
</dbReference>
<keyword evidence="7" id="KW-0229">DNA integration</keyword>
<protein>
    <submittedName>
        <fullName evidence="12">Uncharacterized protein</fullName>
    </submittedName>
</protein>
<keyword evidence="6" id="KW-0460">Magnesium</keyword>
<dbReference type="PANTHER" id="PTHR42648">
    <property type="entry name" value="TRANSPOSASE, PUTATIVE-RELATED"/>
    <property type="match status" value="1"/>
</dbReference>
<feature type="region of interest" description="Disordered" evidence="11">
    <location>
        <begin position="75"/>
        <end position="130"/>
    </location>
</feature>
<dbReference type="InterPro" id="IPR039537">
    <property type="entry name" value="Retrotran_Ty1/copia-like"/>
</dbReference>
<dbReference type="GeneID" id="18814007"/>
<keyword evidence="4" id="KW-0255">Endonuclease</keyword>
<keyword evidence="3" id="KW-0479">Metal-binding</keyword>
<evidence type="ECO:0000256" key="3">
    <source>
        <dbReference type="ARBA" id="ARBA00022723"/>
    </source>
</evidence>
<dbReference type="AlphaFoldDB" id="F8NFA0"/>
<dbReference type="GO" id="GO:0015074">
    <property type="term" value="P:DNA integration"/>
    <property type="evidence" value="ECO:0007669"/>
    <property type="project" value="UniProtKB-KW"/>
</dbReference>
<evidence type="ECO:0000256" key="11">
    <source>
        <dbReference type="SAM" id="MobiDB-lite"/>
    </source>
</evidence>
<dbReference type="GO" id="GO:0003964">
    <property type="term" value="F:RNA-directed DNA polymerase activity"/>
    <property type="evidence" value="ECO:0007669"/>
    <property type="project" value="UniProtKB-KW"/>
</dbReference>
<dbReference type="GO" id="GO:0004519">
    <property type="term" value="F:endonuclease activity"/>
    <property type="evidence" value="ECO:0007669"/>
    <property type="project" value="UniProtKB-KW"/>
</dbReference>
<evidence type="ECO:0000256" key="1">
    <source>
        <dbReference type="ARBA" id="ARBA00022695"/>
    </source>
</evidence>
<dbReference type="HOGENOM" id="CLU_1939414_0_0_1"/>
<dbReference type="GO" id="GO:0006310">
    <property type="term" value="P:DNA recombination"/>
    <property type="evidence" value="ECO:0007669"/>
    <property type="project" value="UniProtKB-KW"/>
</dbReference>
<keyword evidence="5" id="KW-0378">Hydrolase</keyword>
<evidence type="ECO:0000256" key="9">
    <source>
        <dbReference type="ARBA" id="ARBA00022932"/>
    </source>
</evidence>
<dbReference type="KEGG" id="sla:SERLADRAFT_432452"/>
<accession>F8NFA0</accession>
<organism>
    <name type="scientific">Serpula lacrymans var. lacrymans (strain S7.9)</name>
    <name type="common">Dry rot fungus</name>
    <dbReference type="NCBI Taxonomy" id="578457"/>
    <lineage>
        <taxon>Eukaryota</taxon>
        <taxon>Fungi</taxon>
        <taxon>Dikarya</taxon>
        <taxon>Basidiomycota</taxon>
        <taxon>Agaricomycotina</taxon>
        <taxon>Agaricomycetes</taxon>
        <taxon>Agaricomycetidae</taxon>
        <taxon>Boletales</taxon>
        <taxon>Coniophorineae</taxon>
        <taxon>Serpulaceae</taxon>
        <taxon>Serpula</taxon>
    </lineage>
</organism>
<dbReference type="EMBL" id="GL945428">
    <property type="protein sequence ID" value="EGO30814.1"/>
    <property type="molecule type" value="Genomic_DNA"/>
</dbReference>
<evidence type="ECO:0000256" key="6">
    <source>
        <dbReference type="ARBA" id="ARBA00022842"/>
    </source>
</evidence>
<evidence type="ECO:0000256" key="4">
    <source>
        <dbReference type="ARBA" id="ARBA00022759"/>
    </source>
</evidence>
<feature type="compositionally biased region" description="Polar residues" evidence="11">
    <location>
        <begin position="112"/>
        <end position="122"/>
    </location>
</feature>
<keyword evidence="9" id="KW-0808">Transferase</keyword>
<name>F8NFA0_SERL9</name>
<dbReference type="GO" id="GO:0016787">
    <property type="term" value="F:hydrolase activity"/>
    <property type="evidence" value="ECO:0007669"/>
    <property type="project" value="UniProtKB-KW"/>
</dbReference>
<dbReference type="OrthoDB" id="2640446at2759"/>
<keyword evidence="1" id="KW-0548">Nucleotidyltransferase</keyword>
<feature type="compositionally biased region" description="Basic and acidic residues" evidence="11">
    <location>
        <begin position="95"/>
        <end position="106"/>
    </location>
</feature>
<keyword evidence="2" id="KW-0540">Nuclease</keyword>
<dbReference type="GO" id="GO:0046872">
    <property type="term" value="F:metal ion binding"/>
    <property type="evidence" value="ECO:0007669"/>
    <property type="project" value="UniProtKB-KW"/>
</dbReference>
<evidence type="ECO:0000313" key="12">
    <source>
        <dbReference type="EMBL" id="EGO30814.1"/>
    </source>
</evidence>
<reference evidence="12" key="1">
    <citation type="submission" date="2011-04" db="EMBL/GenBank/DDBJ databases">
        <title>Evolution of plant cell wall degrading machinery underlies the functional diversity of forest fungi.</title>
        <authorList>
            <consortium name="US DOE Joint Genome Institute (JGI-PGF)"/>
            <person name="Eastwood D.C."/>
            <person name="Floudas D."/>
            <person name="Binder M."/>
            <person name="Majcherczyk A."/>
            <person name="Schneider P."/>
            <person name="Aerts A."/>
            <person name="Asiegbu F.O."/>
            <person name="Baker S.E."/>
            <person name="Barry K."/>
            <person name="Bendiksby M."/>
            <person name="Blumentritt M."/>
            <person name="Coutinho P.M."/>
            <person name="Cullen D."/>
            <person name="Cullen D."/>
            <person name="Gathman A."/>
            <person name="Goodell B."/>
            <person name="Henrissat B."/>
            <person name="Ihrmark K."/>
            <person name="Kauserud H."/>
            <person name="Kohler A."/>
            <person name="LaButti K."/>
            <person name="Lapidus A."/>
            <person name="Lavin J.L."/>
            <person name="Lee Y.-H."/>
            <person name="Lindquist E."/>
            <person name="Lilly W."/>
            <person name="Lucas S."/>
            <person name="Morin E."/>
            <person name="Murat C."/>
            <person name="Oguiza J.A."/>
            <person name="Park J."/>
            <person name="Pisabarro A.G."/>
            <person name="Riley R."/>
            <person name="Rosling A."/>
            <person name="Salamov A."/>
            <person name="Schmidt O."/>
            <person name="Schmutz J."/>
            <person name="Skrede I."/>
            <person name="Stenlid J."/>
            <person name="Wiebenga A."/>
            <person name="Xie X."/>
            <person name="Kues U."/>
            <person name="Hibbett D.S."/>
            <person name="Hoffmeister D."/>
            <person name="Hogberg N."/>
            <person name="Martin F."/>
            <person name="Grigoriev I.V."/>
            <person name="Watkinson S.C."/>
        </authorList>
    </citation>
    <scope>NUCLEOTIDE SEQUENCE</scope>
    <source>
        <strain evidence="12">S7.9</strain>
    </source>
</reference>
<evidence type="ECO:0000256" key="5">
    <source>
        <dbReference type="ARBA" id="ARBA00022801"/>
    </source>
</evidence>
<keyword evidence="9" id="KW-0239">DNA-directed DNA polymerase</keyword>
<evidence type="ECO:0000256" key="2">
    <source>
        <dbReference type="ARBA" id="ARBA00022722"/>
    </source>
</evidence>
<dbReference type="Proteomes" id="UP000008064">
    <property type="component" value="Unassembled WGS sequence"/>
</dbReference>
<dbReference type="GO" id="GO:0003887">
    <property type="term" value="F:DNA-directed DNA polymerase activity"/>
    <property type="evidence" value="ECO:0007669"/>
    <property type="project" value="UniProtKB-KW"/>
</dbReference>
<gene>
    <name evidence="12" type="ORF">SERLADRAFT_432452</name>
</gene>
<keyword evidence="8" id="KW-0695">RNA-directed DNA polymerase</keyword>
<evidence type="ECO:0000256" key="8">
    <source>
        <dbReference type="ARBA" id="ARBA00022918"/>
    </source>
</evidence>
<proteinExistence type="predicted"/>
<evidence type="ECO:0000256" key="10">
    <source>
        <dbReference type="ARBA" id="ARBA00023172"/>
    </source>
</evidence>
<keyword evidence="10" id="KW-0233">DNA recombination</keyword>